<evidence type="ECO:0000256" key="1">
    <source>
        <dbReference type="SAM" id="Phobius"/>
    </source>
</evidence>
<dbReference type="AlphaFoldDB" id="A0A6M2DYZ9"/>
<keyword evidence="1" id="KW-1133">Transmembrane helix</keyword>
<feature type="transmembrane region" description="Helical" evidence="1">
    <location>
        <begin position="12"/>
        <end position="29"/>
    </location>
</feature>
<proteinExistence type="predicted"/>
<evidence type="ECO:0000313" key="2">
    <source>
        <dbReference type="EMBL" id="NOV51546.1"/>
    </source>
</evidence>
<organism evidence="2">
    <name type="scientific">Xenopsylla cheopis</name>
    <name type="common">Oriental rat flea</name>
    <name type="synonym">Pulex cheopis</name>
    <dbReference type="NCBI Taxonomy" id="163159"/>
    <lineage>
        <taxon>Eukaryota</taxon>
        <taxon>Metazoa</taxon>
        <taxon>Ecdysozoa</taxon>
        <taxon>Arthropoda</taxon>
        <taxon>Hexapoda</taxon>
        <taxon>Insecta</taxon>
        <taxon>Pterygota</taxon>
        <taxon>Neoptera</taxon>
        <taxon>Endopterygota</taxon>
        <taxon>Siphonaptera</taxon>
        <taxon>Pulicidae</taxon>
        <taxon>Xenopsyllinae</taxon>
        <taxon>Xenopsylla</taxon>
    </lineage>
</organism>
<keyword evidence="1" id="KW-0472">Membrane</keyword>
<accession>A0A6M2DYZ9</accession>
<dbReference type="EMBL" id="GIIL01007820">
    <property type="protein sequence ID" value="NOV51546.1"/>
    <property type="molecule type" value="Transcribed_RNA"/>
</dbReference>
<reference evidence="2" key="1">
    <citation type="submission" date="2020-03" db="EMBL/GenBank/DDBJ databases">
        <title>Transcriptomic Profiling of the Digestive Tract of the Rat Flea, Xenopsylla cheopis, Following Blood Feeding and Infection with Yersinia pestis.</title>
        <authorList>
            <person name="Bland D.M."/>
            <person name="Martens C.A."/>
            <person name="Virtaneva K."/>
            <person name="Kanakabandi K."/>
            <person name="Long D."/>
            <person name="Rosenke R."/>
            <person name="Saturday G.A."/>
            <person name="Hoyt F.H."/>
            <person name="Bruno D.P."/>
            <person name="Ribeiro J.M.C."/>
            <person name="Hinnebusch J."/>
        </authorList>
    </citation>
    <scope>NUCLEOTIDE SEQUENCE</scope>
</reference>
<protein>
    <submittedName>
        <fullName evidence="2">Putative product</fullName>
    </submittedName>
</protein>
<name>A0A6M2DYZ9_XENCH</name>
<keyword evidence="1" id="KW-0812">Transmembrane</keyword>
<feature type="transmembrane region" description="Helical" evidence="1">
    <location>
        <begin position="49"/>
        <end position="70"/>
    </location>
</feature>
<sequence length="74" mass="8148">MGCLANQVLPSFAVHIFLMVGFSLSRHLLRKALAASVQYSSSVGRMISCAVVVTCVWISIFVCNESYGFILQYL</sequence>